<dbReference type="Pfam" id="PF12265">
    <property type="entry name" value="CAF1C_H4-bd"/>
    <property type="match status" value="1"/>
</dbReference>
<dbReference type="EMBL" id="GL883007">
    <property type="protein sequence ID" value="EGG23863.1"/>
    <property type="molecule type" value="Genomic_DNA"/>
</dbReference>
<keyword evidence="10" id="KW-1185">Reference proteome</keyword>
<evidence type="ECO:0000256" key="3">
    <source>
        <dbReference type="ARBA" id="ARBA00022574"/>
    </source>
</evidence>
<dbReference type="Proteomes" id="UP000007797">
    <property type="component" value="Unassembled WGS sequence"/>
</dbReference>
<dbReference type="GO" id="GO:0046689">
    <property type="term" value="P:response to mercury ion"/>
    <property type="evidence" value="ECO:0007669"/>
    <property type="project" value="EnsemblProtists"/>
</dbReference>
<keyword evidence="6" id="KW-0539">Nucleus</keyword>
<dbReference type="InterPro" id="IPR019775">
    <property type="entry name" value="WD40_repeat_CS"/>
</dbReference>
<dbReference type="PROSITE" id="PS00678">
    <property type="entry name" value="WD_REPEATS_1"/>
    <property type="match status" value="3"/>
</dbReference>
<proteinExistence type="inferred from homology"/>
<dbReference type="PANTHER" id="PTHR22850">
    <property type="entry name" value="WD40 REPEAT FAMILY"/>
    <property type="match status" value="1"/>
</dbReference>
<dbReference type="OMA" id="KIRAMPA"/>
<dbReference type="PROSITE" id="PS50294">
    <property type="entry name" value="WD_REPEATS_REGION"/>
    <property type="match status" value="2"/>
</dbReference>
<dbReference type="InterPro" id="IPR015943">
    <property type="entry name" value="WD40/YVTN_repeat-like_dom_sf"/>
</dbReference>
<evidence type="ECO:0000256" key="5">
    <source>
        <dbReference type="ARBA" id="ARBA00022853"/>
    </source>
</evidence>
<dbReference type="STRING" id="1054147.F4PJT9"/>
<feature type="repeat" description="WD" evidence="7">
    <location>
        <begin position="188"/>
        <end position="223"/>
    </location>
</feature>
<feature type="repeat" description="WD" evidence="7">
    <location>
        <begin position="390"/>
        <end position="424"/>
    </location>
</feature>
<evidence type="ECO:0000259" key="8">
    <source>
        <dbReference type="Pfam" id="PF12265"/>
    </source>
</evidence>
<feature type="repeat" description="WD" evidence="7">
    <location>
        <begin position="282"/>
        <end position="318"/>
    </location>
</feature>
<dbReference type="GeneID" id="14876436"/>
<dbReference type="Pfam" id="PF00400">
    <property type="entry name" value="WD40"/>
    <property type="match status" value="5"/>
</dbReference>
<feature type="repeat" description="WD" evidence="7">
    <location>
        <begin position="238"/>
        <end position="280"/>
    </location>
</feature>
<evidence type="ECO:0000256" key="2">
    <source>
        <dbReference type="ARBA" id="ARBA00009341"/>
    </source>
</evidence>
<dbReference type="Gene3D" id="2.130.10.10">
    <property type="entry name" value="YVTN repeat-like/Quinoprotein amine dehydrogenase"/>
    <property type="match status" value="1"/>
</dbReference>
<organism evidence="9 10">
    <name type="scientific">Cavenderia fasciculata</name>
    <name type="common">Slime mold</name>
    <name type="synonym">Dictyostelium fasciculatum</name>
    <dbReference type="NCBI Taxonomy" id="261658"/>
    <lineage>
        <taxon>Eukaryota</taxon>
        <taxon>Amoebozoa</taxon>
        <taxon>Evosea</taxon>
        <taxon>Eumycetozoa</taxon>
        <taxon>Dictyostelia</taxon>
        <taxon>Acytosteliales</taxon>
        <taxon>Cavenderiaceae</taxon>
        <taxon>Cavenderia</taxon>
    </lineage>
</organism>
<dbReference type="RefSeq" id="XP_004361714.1">
    <property type="nucleotide sequence ID" value="XM_004361657.1"/>
</dbReference>
<accession>F4PJT9</accession>
<dbReference type="PROSITE" id="PS50082">
    <property type="entry name" value="WD_REPEATS_2"/>
    <property type="match status" value="5"/>
</dbReference>
<dbReference type="SUPFAM" id="SSF50978">
    <property type="entry name" value="WD40 repeat-like"/>
    <property type="match status" value="1"/>
</dbReference>
<dbReference type="InterPro" id="IPR036322">
    <property type="entry name" value="WD40_repeat_dom_sf"/>
</dbReference>
<dbReference type="GO" id="GO:0005634">
    <property type="term" value="C:nucleus"/>
    <property type="evidence" value="ECO:0007669"/>
    <property type="project" value="UniProtKB-SubCell"/>
</dbReference>
<name>F4PJT9_CACFS</name>
<dbReference type="OrthoDB" id="427795at2759"/>
<evidence type="ECO:0000256" key="7">
    <source>
        <dbReference type="PROSITE-ProRule" id="PRU00221"/>
    </source>
</evidence>
<dbReference type="SMART" id="SM00320">
    <property type="entry name" value="WD40"/>
    <property type="match status" value="6"/>
</dbReference>
<reference evidence="10" key="1">
    <citation type="journal article" date="2011" name="Genome Res.">
        <title>Phylogeny-wide analysis of social amoeba genomes highlights ancient origins for complex intercellular communication.</title>
        <authorList>
            <person name="Heidel A.J."/>
            <person name="Lawal H.M."/>
            <person name="Felder M."/>
            <person name="Schilde C."/>
            <person name="Helps N.R."/>
            <person name="Tunggal B."/>
            <person name="Rivero F."/>
            <person name="John U."/>
            <person name="Schleicher M."/>
            <person name="Eichinger L."/>
            <person name="Platzer M."/>
            <person name="Noegel A.A."/>
            <person name="Schaap P."/>
            <person name="Gloeckner G."/>
        </authorList>
    </citation>
    <scope>NUCLEOTIDE SEQUENCE [LARGE SCALE GENOMIC DNA]</scope>
    <source>
        <strain evidence="10">SH3</strain>
    </source>
</reference>
<keyword evidence="3 7" id="KW-0853">WD repeat</keyword>
<protein>
    <submittedName>
        <fullName evidence="9">WD-40 repeat-containing protein</fullName>
    </submittedName>
</protein>
<dbReference type="FunFam" id="2.130.10.10:FF:000512">
    <property type="entry name" value="WD-40 repeat-containing protein MSI1"/>
    <property type="match status" value="1"/>
</dbReference>
<dbReference type="InterPro" id="IPR020472">
    <property type="entry name" value="WD40_PAC1"/>
</dbReference>
<dbReference type="InterPro" id="IPR050459">
    <property type="entry name" value="WD_repeat_RBAP46/RBAP48/MSI1"/>
</dbReference>
<sequence>MTPFLIDNNITNTVSRGHIMSTSEEIEEKIIHEEYKIWKKNTPFLYDMIITHALEWPSLTVNWMPQKTAPPNKQYCVEKVVLGTHTSDAEQNYLMVAKVHLPIDGAQIDSIKYDDQKGEAGGIGTVSEKIEIVQKINHEGEVNRARVMPQNHTIIATKTVSSEVYVFDTSKHPLEPSPDGKCAPNLKLMGHTKEGYGISWCPTKEGLLLSCSDDQTICLWNINAAGKSAGTLDADQIFRGHQSIVEDVGWHYQHDSYFGSVGDDRRLILWDTRQGDKPTKVVEAHTSEVNCLSFNPYCEYLIATGSTDHTVALWDMRNLGARLHTLISHTDEVFQVQWSPHNETVLASCGSDRRVNVWDLSRIGEEQNNEDAADGPPELLVCHIDKYFIHGGHTSKISDFSWNPHNPWAIASVAEDNILQIWQMAENIYNDKEEDDKVSPSQLGE</sequence>
<keyword evidence="5" id="KW-0156">Chromatin regulator</keyword>
<feature type="repeat" description="WD" evidence="7">
    <location>
        <begin position="326"/>
        <end position="361"/>
    </location>
</feature>
<evidence type="ECO:0000313" key="9">
    <source>
        <dbReference type="EMBL" id="EGG23863.1"/>
    </source>
</evidence>
<evidence type="ECO:0000313" key="10">
    <source>
        <dbReference type="Proteomes" id="UP000007797"/>
    </source>
</evidence>
<dbReference type="GO" id="GO:0006325">
    <property type="term" value="P:chromatin organization"/>
    <property type="evidence" value="ECO:0007669"/>
    <property type="project" value="UniProtKB-KW"/>
</dbReference>
<feature type="domain" description="Histone-binding protein RBBP4-like N-terminal" evidence="8">
    <location>
        <begin position="33"/>
        <end position="102"/>
    </location>
</feature>
<dbReference type="KEGG" id="dfa:DFA_05999"/>
<dbReference type="InterPro" id="IPR022052">
    <property type="entry name" value="Histone-bd_RBBP4-like_N"/>
</dbReference>
<dbReference type="AlphaFoldDB" id="F4PJT9"/>
<dbReference type="InterPro" id="IPR001680">
    <property type="entry name" value="WD40_rpt"/>
</dbReference>
<comment type="subcellular location">
    <subcellularLocation>
        <location evidence="1">Nucleus</location>
    </subcellularLocation>
</comment>
<evidence type="ECO:0000256" key="1">
    <source>
        <dbReference type="ARBA" id="ARBA00004123"/>
    </source>
</evidence>
<comment type="similarity">
    <text evidence="2">Belongs to the WD repeat RBAP46/RBAP48/MSI1 family.</text>
</comment>
<dbReference type="PRINTS" id="PR00320">
    <property type="entry name" value="GPROTEINBRPT"/>
</dbReference>
<gene>
    <name evidence="9" type="primary">rbbD</name>
    <name evidence="9" type="ORF">DFA_05999</name>
</gene>
<evidence type="ECO:0000256" key="4">
    <source>
        <dbReference type="ARBA" id="ARBA00022737"/>
    </source>
</evidence>
<keyword evidence="4" id="KW-0677">Repeat</keyword>
<evidence type="ECO:0000256" key="6">
    <source>
        <dbReference type="ARBA" id="ARBA00023242"/>
    </source>
</evidence>